<sequence>MSQIVSDLPRLLIAYARVSTDQQSSDLDGQIRDLNVEADQRGYPFLEIHEDVGSAHKPTAVNDLPGLKAALKRAVELGSGLVIRDPSRLSRNLKEFRERIAPTSVPIHSLEHGRILSVAELEGEILKAERDAESIGSGTKLALGMKRKSRPDSAEMRRRAQIDVQNRQLQVMEDIIVGKRILRDNPAITARQFGEELIRNGRRPPRGDHFTLLTARERLRATKAEIELEDEEDDFPGEIGAGGASGMAAGDEPLSAADDPAAACDDARSACQSGCLGLEDRKRAQQAFGDRSPVPTQGWQATVHGPRIGQCEPEPQERPPPGRT</sequence>
<dbReference type="GO" id="GO:0000150">
    <property type="term" value="F:DNA strand exchange activity"/>
    <property type="evidence" value="ECO:0007669"/>
    <property type="project" value="InterPro"/>
</dbReference>
<dbReference type="InterPro" id="IPR006118">
    <property type="entry name" value="Recombinase_CS"/>
</dbReference>
<dbReference type="PROSITE" id="PS00397">
    <property type="entry name" value="RECOMBINASES_1"/>
    <property type="match status" value="1"/>
</dbReference>
<dbReference type="GO" id="GO:0015074">
    <property type="term" value="P:DNA integration"/>
    <property type="evidence" value="ECO:0007669"/>
    <property type="project" value="UniProtKB-KW"/>
</dbReference>
<reference evidence="8" key="1">
    <citation type="submission" date="2020-01" db="EMBL/GenBank/DDBJ databases">
        <authorList>
            <person name="Chen W.-M."/>
        </authorList>
    </citation>
    <scope>NUCLEOTIDE SEQUENCE</scope>
    <source>
        <strain evidence="8">CYK-10</strain>
    </source>
</reference>
<gene>
    <name evidence="8" type="ORF">GV832_08300</name>
</gene>
<keyword evidence="2" id="KW-0238">DNA-binding</keyword>
<evidence type="ECO:0000256" key="1">
    <source>
        <dbReference type="ARBA" id="ARBA00022908"/>
    </source>
</evidence>
<dbReference type="InterPro" id="IPR036162">
    <property type="entry name" value="Resolvase-like_N_sf"/>
</dbReference>
<evidence type="ECO:0000256" key="2">
    <source>
        <dbReference type="ARBA" id="ARBA00023125"/>
    </source>
</evidence>
<dbReference type="SUPFAM" id="SSF53041">
    <property type="entry name" value="Resolvase-like"/>
    <property type="match status" value="1"/>
</dbReference>
<keyword evidence="1" id="KW-0229">DNA integration</keyword>
<dbReference type="GO" id="GO:0003677">
    <property type="term" value="F:DNA binding"/>
    <property type="evidence" value="ECO:0007669"/>
    <property type="project" value="UniProtKB-KW"/>
</dbReference>
<feature type="region of interest" description="Disordered" evidence="6">
    <location>
        <begin position="283"/>
        <end position="324"/>
    </location>
</feature>
<evidence type="ECO:0000313" key="9">
    <source>
        <dbReference type="Proteomes" id="UP001193501"/>
    </source>
</evidence>
<feature type="active site" description="O-(5'-phospho-DNA)-serine intermediate" evidence="4 5">
    <location>
        <position position="19"/>
    </location>
</feature>
<proteinExistence type="predicted"/>
<dbReference type="Gene3D" id="3.40.50.1390">
    <property type="entry name" value="Resolvase, N-terminal catalytic domain"/>
    <property type="match status" value="1"/>
</dbReference>
<dbReference type="RefSeq" id="WP_168774382.1">
    <property type="nucleotide sequence ID" value="NZ_JAABNR010000006.1"/>
</dbReference>
<evidence type="ECO:0000256" key="5">
    <source>
        <dbReference type="PROSITE-ProRule" id="PRU10137"/>
    </source>
</evidence>
<dbReference type="EMBL" id="JAABNR010000006">
    <property type="protein sequence ID" value="NBZ87579.1"/>
    <property type="molecule type" value="Genomic_DNA"/>
</dbReference>
<keyword evidence="3" id="KW-0233">DNA recombination</keyword>
<keyword evidence="9" id="KW-1185">Reference proteome</keyword>
<feature type="domain" description="Resolvase/invertase-type recombinase catalytic" evidence="7">
    <location>
        <begin position="11"/>
        <end position="162"/>
    </location>
</feature>
<evidence type="ECO:0000313" key="8">
    <source>
        <dbReference type="EMBL" id="NBZ87579.1"/>
    </source>
</evidence>
<evidence type="ECO:0000256" key="4">
    <source>
        <dbReference type="PIRSR" id="PIRSR606118-50"/>
    </source>
</evidence>
<dbReference type="AlphaFoldDB" id="A0AAE4Y986"/>
<evidence type="ECO:0000259" key="7">
    <source>
        <dbReference type="PROSITE" id="PS51736"/>
    </source>
</evidence>
<evidence type="ECO:0000256" key="6">
    <source>
        <dbReference type="SAM" id="MobiDB-lite"/>
    </source>
</evidence>
<dbReference type="InterPro" id="IPR006119">
    <property type="entry name" value="Resolv_N"/>
</dbReference>
<accession>A0AAE4Y986</accession>
<comment type="caution">
    <text evidence="8">The sequence shown here is derived from an EMBL/GenBank/DDBJ whole genome shotgun (WGS) entry which is preliminary data.</text>
</comment>
<dbReference type="Proteomes" id="UP001193501">
    <property type="component" value="Unassembled WGS sequence"/>
</dbReference>
<evidence type="ECO:0000256" key="3">
    <source>
        <dbReference type="ARBA" id="ARBA00023172"/>
    </source>
</evidence>
<dbReference type="PROSITE" id="PS51736">
    <property type="entry name" value="RECOMBINASES_3"/>
    <property type="match status" value="1"/>
</dbReference>
<organism evidence="8 9">
    <name type="scientific">Stagnihabitans tardus</name>
    <dbReference type="NCBI Taxonomy" id="2699202"/>
    <lineage>
        <taxon>Bacteria</taxon>
        <taxon>Pseudomonadati</taxon>
        <taxon>Pseudomonadota</taxon>
        <taxon>Alphaproteobacteria</taxon>
        <taxon>Rhodobacterales</taxon>
        <taxon>Paracoccaceae</taxon>
        <taxon>Stagnihabitans</taxon>
    </lineage>
</organism>
<dbReference type="Pfam" id="PF00239">
    <property type="entry name" value="Resolvase"/>
    <property type="match status" value="1"/>
</dbReference>
<protein>
    <submittedName>
        <fullName evidence="8">Recombinase family protein</fullName>
    </submittedName>
</protein>
<name>A0AAE4Y986_9RHOB</name>
<dbReference type="SMART" id="SM00857">
    <property type="entry name" value="Resolvase"/>
    <property type="match status" value="1"/>
</dbReference>